<accession>A0A225WL92</accession>
<organism evidence="1 2">
    <name type="scientific">Phytophthora megakarya</name>
    <dbReference type="NCBI Taxonomy" id="4795"/>
    <lineage>
        <taxon>Eukaryota</taxon>
        <taxon>Sar</taxon>
        <taxon>Stramenopiles</taxon>
        <taxon>Oomycota</taxon>
        <taxon>Peronosporomycetes</taxon>
        <taxon>Peronosporales</taxon>
        <taxon>Peronosporaceae</taxon>
        <taxon>Phytophthora</taxon>
    </lineage>
</organism>
<reference evidence="2" key="1">
    <citation type="submission" date="2017-03" db="EMBL/GenBank/DDBJ databases">
        <title>Phytopthora megakarya and P. palmivora, two closely related causual agents of cacao black pod achieved similar genome size and gene model numbers by different mechanisms.</title>
        <authorList>
            <person name="Ali S."/>
            <person name="Shao J."/>
            <person name="Larry D.J."/>
            <person name="Kronmiller B."/>
            <person name="Shen D."/>
            <person name="Strem M.D."/>
            <person name="Melnick R.L."/>
            <person name="Guiltinan M.J."/>
            <person name="Tyler B.M."/>
            <person name="Meinhardt L.W."/>
            <person name="Bailey B.A."/>
        </authorList>
    </citation>
    <scope>NUCLEOTIDE SEQUENCE [LARGE SCALE GENOMIC DNA]</scope>
    <source>
        <strain evidence="2">zdho120</strain>
    </source>
</reference>
<sequence length="208" mass="24226">MVRLRSSEDWAAAAQAEPEQLLFTVQRFPYPEELIAKLSAKIIIAWTSRWRRECMQAGITTFKARTRDPLDNWMGKFERPAPTNLASLVNNREDWVQLRERGYGQDTVLQLCDVNNKARLAQHILCATIYAREITILIGQEDSGDSSVVGCLRRHTRGLREHKEYAEAYYTEKKFIHWLRVAEFFATAWAYGEEEMLRHPSTALRKSY</sequence>
<evidence type="ECO:0000313" key="1">
    <source>
        <dbReference type="EMBL" id="OWZ18204.1"/>
    </source>
</evidence>
<proteinExistence type="predicted"/>
<gene>
    <name evidence="1" type="ORF">PHMEG_0007752</name>
</gene>
<keyword evidence="2" id="KW-1185">Reference proteome</keyword>
<dbReference type="EMBL" id="NBNE01000626">
    <property type="protein sequence ID" value="OWZ18204.1"/>
    <property type="molecule type" value="Genomic_DNA"/>
</dbReference>
<dbReference type="Proteomes" id="UP000198211">
    <property type="component" value="Unassembled WGS sequence"/>
</dbReference>
<dbReference type="OrthoDB" id="127457at2759"/>
<evidence type="ECO:0000313" key="2">
    <source>
        <dbReference type="Proteomes" id="UP000198211"/>
    </source>
</evidence>
<dbReference type="AlphaFoldDB" id="A0A225WL92"/>
<comment type="caution">
    <text evidence="1">The sequence shown here is derived from an EMBL/GenBank/DDBJ whole genome shotgun (WGS) entry which is preliminary data.</text>
</comment>
<protein>
    <submittedName>
        <fullName evidence="1">Uncharacterized protein</fullName>
    </submittedName>
</protein>
<name>A0A225WL92_9STRA</name>